<evidence type="ECO:0000313" key="2">
    <source>
        <dbReference type="Proteomes" id="UP001165960"/>
    </source>
</evidence>
<dbReference type="Proteomes" id="UP001165960">
    <property type="component" value="Unassembled WGS sequence"/>
</dbReference>
<proteinExistence type="predicted"/>
<protein>
    <submittedName>
        <fullName evidence="1">Uncharacterized protein</fullName>
    </submittedName>
</protein>
<name>A0ACC2SDT2_9FUNG</name>
<dbReference type="EMBL" id="QTSX02005191">
    <property type="protein sequence ID" value="KAJ9060416.1"/>
    <property type="molecule type" value="Genomic_DNA"/>
</dbReference>
<keyword evidence="2" id="KW-1185">Reference proteome</keyword>
<comment type="caution">
    <text evidence="1">The sequence shown here is derived from an EMBL/GenBank/DDBJ whole genome shotgun (WGS) entry which is preliminary data.</text>
</comment>
<reference evidence="1" key="1">
    <citation type="submission" date="2022-04" db="EMBL/GenBank/DDBJ databases">
        <title>Genome of the entomopathogenic fungus Entomophthora muscae.</title>
        <authorList>
            <person name="Elya C."/>
            <person name="Lovett B.R."/>
            <person name="Lee E."/>
            <person name="Macias A.M."/>
            <person name="Hajek A.E."/>
            <person name="De Bivort B.L."/>
            <person name="Kasson M.T."/>
            <person name="De Fine Licht H.H."/>
            <person name="Stajich J.E."/>
        </authorList>
    </citation>
    <scope>NUCLEOTIDE SEQUENCE</scope>
    <source>
        <strain evidence="1">Berkeley</strain>
    </source>
</reference>
<organism evidence="1 2">
    <name type="scientific">Entomophthora muscae</name>
    <dbReference type="NCBI Taxonomy" id="34485"/>
    <lineage>
        <taxon>Eukaryota</taxon>
        <taxon>Fungi</taxon>
        <taxon>Fungi incertae sedis</taxon>
        <taxon>Zoopagomycota</taxon>
        <taxon>Entomophthoromycotina</taxon>
        <taxon>Entomophthoromycetes</taxon>
        <taxon>Entomophthorales</taxon>
        <taxon>Entomophthoraceae</taxon>
        <taxon>Entomophthora</taxon>
    </lineage>
</organism>
<evidence type="ECO:0000313" key="1">
    <source>
        <dbReference type="EMBL" id="KAJ9060416.1"/>
    </source>
</evidence>
<accession>A0ACC2SDT2</accession>
<sequence>MGPPAEFTIGMRLLIGNDRCTVRWIGVLEGDKSERLGLEWDNVSRGRHSGEFEGKLYFRPLIPKSASFIKKPSLEDPSSKVRLGIGLLQGLRERYLESDITEEFHVALESSPSVQIETRGWSKVQEKLSDPLRLRVASVSDTSVSWLECPEEIFNVFPNLEELDLSRTLVSDWSSLFELVAALPHLHTLRLDENRLNYATEFYASSPKLNHLTTLSLNETHVSAQTLQSIAPLLQYLRILHLRNNRLQAIPCPYPRKETEWFSSLTTLILSQNDINGSNVFEKCWLFPKVLNAIEIH</sequence>
<gene>
    <name evidence="1" type="ORF">DSO57_1031127</name>
</gene>